<sequence length="230" mass="24947">MEYQVHLLAFGVLLSSVVLAWKSPGSYGVQQTLMLISSLGFAAGFSVWCWPTVKKVWAHPVGKTAIATFHVFVLFLSTAFARSVVASSLGLPPQDFDMTVAAISLASYIPAWSLVISLVLGVTAVTLEIAGFFAMLARHSFGTVAKLFARMFGAIAICAISGDICGFAMKNETLLHPAARWIAYFCDFQPAARYPGIAEGERIRLHENGVISVAEIQGGEIRIQVRKYEQ</sequence>
<feature type="transmembrane region" description="Helical" evidence="1">
    <location>
        <begin position="147"/>
        <end position="169"/>
    </location>
</feature>
<keyword evidence="1" id="KW-0472">Membrane</keyword>
<accession>C9YBX0</accession>
<feature type="transmembrane region" description="Helical" evidence="1">
    <location>
        <begin position="111"/>
        <end position="135"/>
    </location>
</feature>
<organism evidence="2">
    <name type="scientific">Curvibacter symbiont subsp. Hydra magnipapillata</name>
    <dbReference type="NCBI Taxonomy" id="667019"/>
    <lineage>
        <taxon>Bacteria</taxon>
        <taxon>Pseudomonadati</taxon>
        <taxon>Pseudomonadota</taxon>
        <taxon>Betaproteobacteria</taxon>
        <taxon>Burkholderiales</taxon>
        <taxon>Comamonadaceae</taxon>
        <taxon>Curvibacter</taxon>
    </lineage>
</organism>
<protein>
    <submittedName>
        <fullName evidence="2">Uncharacterized protein</fullName>
    </submittedName>
</protein>
<proteinExistence type="predicted"/>
<feature type="transmembrane region" description="Helical" evidence="1">
    <location>
        <begin position="30"/>
        <end position="53"/>
    </location>
</feature>
<keyword evidence="1" id="KW-1133">Transmembrane helix</keyword>
<dbReference type="EMBL" id="FN543105">
    <property type="protein sequence ID" value="CBA30127.1"/>
    <property type="molecule type" value="Genomic_DNA"/>
</dbReference>
<gene>
    <name evidence="2" type="ORF">Csp_C21990</name>
</gene>
<feature type="transmembrane region" description="Helical" evidence="1">
    <location>
        <begin position="65"/>
        <end position="91"/>
    </location>
</feature>
<evidence type="ECO:0000256" key="1">
    <source>
        <dbReference type="SAM" id="Phobius"/>
    </source>
</evidence>
<reference evidence="2" key="1">
    <citation type="journal article" date="2010" name="Nature">
        <title>The Dynamic genome of Hydra.</title>
        <authorList>
            <person name="Chapman J.A."/>
            <person name="Kirkness E.F."/>
            <person name="Simakov O."/>
            <person name="Hampson S.E."/>
            <person name="Mitros T."/>
            <person name="Weinmaier T."/>
            <person name="Rattei T."/>
            <person name="Balasubramanian P.G."/>
            <person name="Borman J."/>
            <person name="Busam D."/>
            <person name="Disbennett K."/>
            <person name="Pfannkoch C."/>
            <person name="Sumin N."/>
            <person name="Sutton G."/>
            <person name="Viswanathan L."/>
            <person name="Walenz B."/>
            <person name="Goodstein D.M."/>
            <person name="Hellsten U."/>
            <person name="Kawashima T."/>
            <person name="Prochnik S.E."/>
            <person name="Putnam N.H."/>
            <person name="Shu S."/>
            <person name="Blumberg B."/>
            <person name="Dana C.E."/>
            <person name="Gee L."/>
            <person name="Kibler D.F."/>
            <person name="Law L."/>
            <person name="Lindgens D."/>
            <person name="Martinez D.E."/>
            <person name="Peng J."/>
            <person name="Wigge P.A."/>
            <person name="Bertulat B."/>
            <person name="Guder C."/>
            <person name="Nakamura Y."/>
            <person name="Ozbek S."/>
            <person name="Watanabe H."/>
            <person name="Khalturin K."/>
            <person name="Hemmrich G."/>
            <person name="Franke A."/>
            <person name="Augustin R."/>
            <person name="Fraune S."/>
            <person name="Hayakawa E."/>
            <person name="Hayakawa S."/>
            <person name="Hirose M."/>
            <person name="Hwang J."/>
            <person name="Ikeo K."/>
            <person name="Nishimiya-Fujisawa C."/>
            <person name="Ogura A."/>
            <person name="Takahashi T."/>
            <person name="Steinmetz P.R."/>
            <person name="Zhang X."/>
            <person name="Aufschnaiter R."/>
            <person name="Eder M.K."/>
            <person name="Gorny A.K."/>
            <person name="Salvenmoser W."/>
            <person name="Heimberg A.M."/>
            <person name="Wheeler B.M."/>
            <person name="Peterson K.J."/>
            <person name="Boettger A."/>
            <person name="Tischler P."/>
            <person name="Wolf A."/>
            <person name="Gojobori T."/>
            <person name="Remington K.A."/>
            <person name="Strausberg R.L."/>
            <person name="Venter J."/>
            <person name="Technau U."/>
            <person name="Hobmayer B."/>
            <person name="Bosch T.C."/>
            <person name="Holstein T.W."/>
            <person name="Fujisawa T."/>
            <person name="Bode H.R."/>
            <person name="David C.N."/>
            <person name="Rokhsar D.S."/>
            <person name="Steele R.E."/>
        </authorList>
    </citation>
    <scope>NUCLEOTIDE SEQUENCE</scope>
</reference>
<evidence type="ECO:0000313" key="2">
    <source>
        <dbReference type="EMBL" id="CBA30127.1"/>
    </source>
</evidence>
<keyword evidence="1" id="KW-0812">Transmembrane</keyword>
<name>C9YBX0_CURXX</name>
<dbReference type="AlphaFoldDB" id="C9YBX0"/>